<evidence type="ECO:0000313" key="2">
    <source>
        <dbReference type="Proteomes" id="UP000603453"/>
    </source>
</evidence>
<proteinExistence type="predicted"/>
<gene>
    <name evidence="1" type="ORF">INT47_011840</name>
</gene>
<name>A0A8H7RCC2_9FUNG</name>
<dbReference type="AlphaFoldDB" id="A0A8H7RCC2"/>
<dbReference type="EMBL" id="JAEPRD010000023">
    <property type="protein sequence ID" value="KAG2207720.1"/>
    <property type="molecule type" value="Genomic_DNA"/>
</dbReference>
<keyword evidence="2" id="KW-1185">Reference proteome</keyword>
<accession>A0A8H7RCC2</accession>
<sequence>MREFRASINYSSLEYKNLVRALFKLAKDRYRFEIFVYTTRTSAINLSQQLNHTDDRSYDSHFNRKGKSKVIDYKDWLRGTFFPPDTDGDPLILLVPLYDPASNGTEPPKKQKLSYKYTTFNKA</sequence>
<protein>
    <submittedName>
        <fullName evidence="1">Uncharacterized protein</fullName>
    </submittedName>
</protein>
<reference evidence="1" key="1">
    <citation type="submission" date="2020-12" db="EMBL/GenBank/DDBJ databases">
        <title>Metabolic potential, ecology and presence of endohyphal bacteria is reflected in genomic diversity of Mucoromycotina.</title>
        <authorList>
            <person name="Muszewska A."/>
            <person name="Okrasinska A."/>
            <person name="Steczkiewicz K."/>
            <person name="Drgas O."/>
            <person name="Orlowska M."/>
            <person name="Perlinska-Lenart U."/>
            <person name="Aleksandrzak-Piekarczyk T."/>
            <person name="Szatraj K."/>
            <person name="Zielenkiewicz U."/>
            <person name="Pilsyk S."/>
            <person name="Malc E."/>
            <person name="Mieczkowski P."/>
            <person name="Kruszewska J.S."/>
            <person name="Biernat P."/>
            <person name="Pawlowska J."/>
        </authorList>
    </citation>
    <scope>NUCLEOTIDE SEQUENCE</scope>
    <source>
        <strain evidence="1">WA0000017839</strain>
    </source>
</reference>
<comment type="caution">
    <text evidence="1">The sequence shown here is derived from an EMBL/GenBank/DDBJ whole genome shotgun (WGS) entry which is preliminary data.</text>
</comment>
<evidence type="ECO:0000313" key="1">
    <source>
        <dbReference type="EMBL" id="KAG2207720.1"/>
    </source>
</evidence>
<organism evidence="1 2">
    <name type="scientific">Mucor saturninus</name>
    <dbReference type="NCBI Taxonomy" id="64648"/>
    <lineage>
        <taxon>Eukaryota</taxon>
        <taxon>Fungi</taxon>
        <taxon>Fungi incertae sedis</taxon>
        <taxon>Mucoromycota</taxon>
        <taxon>Mucoromycotina</taxon>
        <taxon>Mucoromycetes</taxon>
        <taxon>Mucorales</taxon>
        <taxon>Mucorineae</taxon>
        <taxon>Mucoraceae</taxon>
        <taxon>Mucor</taxon>
    </lineage>
</organism>
<dbReference type="Proteomes" id="UP000603453">
    <property type="component" value="Unassembled WGS sequence"/>
</dbReference>